<accession>A0A0B7BWG1</accession>
<sequence length="58" mass="6901">CLFKEFVYIQVVSKPSCMAYNKYRLYLYVGNHIKQNSLHISDSQIIIRAGRHMISFIY</sequence>
<reference evidence="1" key="1">
    <citation type="submission" date="2014-12" db="EMBL/GenBank/DDBJ databases">
        <title>Insight into the proteome of Arion vulgaris.</title>
        <authorList>
            <person name="Aradska J."/>
            <person name="Bulat T."/>
            <person name="Smidak R."/>
            <person name="Sarate P."/>
            <person name="Gangsoo J."/>
            <person name="Sialana F."/>
            <person name="Bilban M."/>
            <person name="Lubec G."/>
        </authorList>
    </citation>
    <scope>NUCLEOTIDE SEQUENCE</scope>
    <source>
        <tissue evidence="1">Skin</tissue>
    </source>
</reference>
<name>A0A0B7BWG1_9EUPU</name>
<dbReference type="AlphaFoldDB" id="A0A0B7BWG1"/>
<protein>
    <submittedName>
        <fullName evidence="1">Uncharacterized protein</fullName>
    </submittedName>
</protein>
<feature type="non-terminal residue" evidence="1">
    <location>
        <position position="1"/>
    </location>
</feature>
<dbReference type="EMBL" id="HACG01050463">
    <property type="protein sequence ID" value="CEK97328.1"/>
    <property type="molecule type" value="Transcribed_RNA"/>
</dbReference>
<proteinExistence type="predicted"/>
<evidence type="ECO:0000313" key="1">
    <source>
        <dbReference type="EMBL" id="CEK97328.1"/>
    </source>
</evidence>
<gene>
    <name evidence="1" type="primary">ORF215454</name>
</gene>
<organism evidence="1">
    <name type="scientific">Arion vulgaris</name>
    <dbReference type="NCBI Taxonomy" id="1028688"/>
    <lineage>
        <taxon>Eukaryota</taxon>
        <taxon>Metazoa</taxon>
        <taxon>Spiralia</taxon>
        <taxon>Lophotrochozoa</taxon>
        <taxon>Mollusca</taxon>
        <taxon>Gastropoda</taxon>
        <taxon>Heterobranchia</taxon>
        <taxon>Euthyneura</taxon>
        <taxon>Panpulmonata</taxon>
        <taxon>Eupulmonata</taxon>
        <taxon>Stylommatophora</taxon>
        <taxon>Helicina</taxon>
        <taxon>Arionoidea</taxon>
        <taxon>Arionidae</taxon>
        <taxon>Arion</taxon>
    </lineage>
</organism>